<organism evidence="2 3">
    <name type="scientific">Rhizobium paranaense</name>
    <dbReference type="NCBI Taxonomy" id="1650438"/>
    <lineage>
        <taxon>Bacteria</taxon>
        <taxon>Pseudomonadati</taxon>
        <taxon>Pseudomonadota</taxon>
        <taxon>Alphaproteobacteria</taxon>
        <taxon>Hyphomicrobiales</taxon>
        <taxon>Rhizobiaceae</taxon>
        <taxon>Rhizobium/Agrobacterium group</taxon>
        <taxon>Rhizobium</taxon>
    </lineage>
</organism>
<dbReference type="EMBL" id="JACHBI010000021">
    <property type="protein sequence ID" value="MBB5577564.1"/>
    <property type="molecule type" value="Genomic_DNA"/>
</dbReference>
<accession>A0A7W9D4K6</accession>
<dbReference type="RefSeq" id="WP_107106439.1">
    <property type="nucleotide sequence ID" value="NZ_JACHBI010000021.1"/>
</dbReference>
<gene>
    <name evidence="2" type="ORF">GGD50_006216</name>
</gene>
<feature type="compositionally biased region" description="Acidic residues" evidence="1">
    <location>
        <begin position="499"/>
        <end position="509"/>
    </location>
</feature>
<name>A0A7W9D4K6_9HYPH</name>
<protein>
    <submittedName>
        <fullName evidence="2">Uncharacterized protein</fullName>
    </submittedName>
</protein>
<comment type="caution">
    <text evidence="2">The sequence shown here is derived from an EMBL/GenBank/DDBJ whole genome shotgun (WGS) entry which is preliminary data.</text>
</comment>
<feature type="region of interest" description="Disordered" evidence="1">
    <location>
        <begin position="477"/>
        <end position="551"/>
    </location>
</feature>
<sequence length="566" mass="58541">MLSSVSAVSALGITLEKPAVATAETSGAQTTATPLAVLPNTVNASVEGKLNMLLVAARERMFDSLLSVIDDASTALNISREPDESNAALAQRLADTILSLPPQQLAVAQQLLDAQAETPIPLPLIAEVLTNPDGPEAVQIAISLDAALTPEPDAVIKAVVNSYGQNAGETETIESQAQVPAQVPAQAILKTTDVVPAATPAVLPASPESVAAPAPAAAVLAAIAAQVAEETPVAIAPAQAVLVAAAILEPELLPSLETASTPQAIPNQQSAPLPLAASALLIDAGNGETVHPQNVIPVAGNMSSATSAEEKLPTEIALIRSPITPPPVPRDIQQIRADIKEGLQVVIGRALEVTGPELLQIIHDDESAAEKIIAQALAANADDQKDVPLPPQTTANEDTRNLAATMASQNATSTDEVPSAPAALQSKSLGDMPGAPAMNMPDAASQMGTSVPLPQGIPFAIAQYLPVDVSIEEKELERVDRVDPADDEEHEQGQGGETAQDESEDDSQPEETHQPTASTSEEADAEATLSETSVIAPEPLALPAPAPQDSLHDHAFDFYQRMVEWE</sequence>
<evidence type="ECO:0000313" key="3">
    <source>
        <dbReference type="Proteomes" id="UP000549882"/>
    </source>
</evidence>
<dbReference type="AlphaFoldDB" id="A0A7W9D4K6"/>
<evidence type="ECO:0000256" key="1">
    <source>
        <dbReference type="SAM" id="MobiDB-lite"/>
    </source>
</evidence>
<feature type="compositionally biased region" description="Low complexity" evidence="1">
    <location>
        <begin position="516"/>
        <end position="539"/>
    </location>
</feature>
<feature type="region of interest" description="Disordered" evidence="1">
    <location>
        <begin position="425"/>
        <end position="449"/>
    </location>
</feature>
<dbReference type="Proteomes" id="UP000549882">
    <property type="component" value="Unassembled WGS sequence"/>
</dbReference>
<proteinExistence type="predicted"/>
<evidence type="ECO:0000313" key="2">
    <source>
        <dbReference type="EMBL" id="MBB5577564.1"/>
    </source>
</evidence>
<keyword evidence="3" id="KW-1185">Reference proteome</keyword>
<reference evidence="2 3" key="1">
    <citation type="submission" date="2020-08" db="EMBL/GenBank/DDBJ databases">
        <title>Genomic Encyclopedia of Type Strains, Phase IV (KMG-V): Genome sequencing to study the core and pangenomes of soil and plant-associated prokaryotes.</title>
        <authorList>
            <person name="Whitman W."/>
        </authorList>
    </citation>
    <scope>NUCLEOTIDE SEQUENCE [LARGE SCALE GENOMIC DNA]</scope>
    <source>
        <strain evidence="2 3">SEMIA 4064</strain>
    </source>
</reference>